<name>A0ABD0JTH1_9CAEN</name>
<keyword evidence="2" id="KW-1185">Reference proteome</keyword>
<dbReference type="EMBL" id="JACVVK020000333">
    <property type="protein sequence ID" value="KAK7478111.1"/>
    <property type="molecule type" value="Genomic_DNA"/>
</dbReference>
<dbReference type="Proteomes" id="UP001519460">
    <property type="component" value="Unassembled WGS sequence"/>
</dbReference>
<comment type="caution">
    <text evidence="1">The sequence shown here is derived from an EMBL/GenBank/DDBJ whole genome shotgun (WGS) entry which is preliminary data.</text>
</comment>
<gene>
    <name evidence="1" type="ORF">BaRGS_00030646</name>
</gene>
<dbReference type="AlphaFoldDB" id="A0ABD0JTH1"/>
<sequence length="53" mass="6015">VSVRESRSTRCQCVSEGISQYALSVCHDKPSPVQTCSYKLTSHKTEHVTMWDQ</sequence>
<accession>A0ABD0JTH1</accession>
<protein>
    <submittedName>
        <fullName evidence="1">Uncharacterized protein</fullName>
    </submittedName>
</protein>
<proteinExistence type="predicted"/>
<evidence type="ECO:0000313" key="2">
    <source>
        <dbReference type="Proteomes" id="UP001519460"/>
    </source>
</evidence>
<organism evidence="1 2">
    <name type="scientific">Batillaria attramentaria</name>
    <dbReference type="NCBI Taxonomy" id="370345"/>
    <lineage>
        <taxon>Eukaryota</taxon>
        <taxon>Metazoa</taxon>
        <taxon>Spiralia</taxon>
        <taxon>Lophotrochozoa</taxon>
        <taxon>Mollusca</taxon>
        <taxon>Gastropoda</taxon>
        <taxon>Caenogastropoda</taxon>
        <taxon>Sorbeoconcha</taxon>
        <taxon>Cerithioidea</taxon>
        <taxon>Batillariidae</taxon>
        <taxon>Batillaria</taxon>
    </lineage>
</organism>
<feature type="non-terminal residue" evidence="1">
    <location>
        <position position="1"/>
    </location>
</feature>
<reference evidence="1 2" key="1">
    <citation type="journal article" date="2023" name="Sci. Data">
        <title>Genome assembly of the Korean intertidal mud-creeper Batillaria attramentaria.</title>
        <authorList>
            <person name="Patra A.K."/>
            <person name="Ho P.T."/>
            <person name="Jun S."/>
            <person name="Lee S.J."/>
            <person name="Kim Y."/>
            <person name="Won Y.J."/>
        </authorList>
    </citation>
    <scope>NUCLEOTIDE SEQUENCE [LARGE SCALE GENOMIC DNA]</scope>
    <source>
        <strain evidence="1">Wonlab-2016</strain>
    </source>
</reference>
<feature type="non-terminal residue" evidence="1">
    <location>
        <position position="53"/>
    </location>
</feature>
<evidence type="ECO:0000313" key="1">
    <source>
        <dbReference type="EMBL" id="KAK7478111.1"/>
    </source>
</evidence>